<sequence>MSSEVGLLIVAARLCLVQQGLRVPFSLGARGNLSLSPLIPHRWTIDVTLPPVHLDDLSSL</sequence>
<dbReference type="AlphaFoldDB" id="A0A816JLT3"/>
<proteinExistence type="predicted"/>
<reference evidence="1" key="1">
    <citation type="submission" date="2021-01" db="EMBL/GenBank/DDBJ databases">
        <authorList>
            <consortium name="Genoscope - CEA"/>
            <person name="William W."/>
        </authorList>
    </citation>
    <scope>NUCLEOTIDE SEQUENCE</scope>
</reference>
<accession>A0A816JLT3</accession>
<protein>
    <submittedName>
        <fullName evidence="1">(rape) hypothetical protein</fullName>
    </submittedName>
</protein>
<name>A0A816JLT3_BRANA</name>
<gene>
    <name evidence="1" type="ORF">DARMORV10_C04P50410.1</name>
</gene>
<organism evidence="1">
    <name type="scientific">Brassica napus</name>
    <name type="common">Rape</name>
    <dbReference type="NCBI Taxonomy" id="3708"/>
    <lineage>
        <taxon>Eukaryota</taxon>
        <taxon>Viridiplantae</taxon>
        <taxon>Streptophyta</taxon>
        <taxon>Embryophyta</taxon>
        <taxon>Tracheophyta</taxon>
        <taxon>Spermatophyta</taxon>
        <taxon>Magnoliopsida</taxon>
        <taxon>eudicotyledons</taxon>
        <taxon>Gunneridae</taxon>
        <taxon>Pentapetalae</taxon>
        <taxon>rosids</taxon>
        <taxon>malvids</taxon>
        <taxon>Brassicales</taxon>
        <taxon>Brassicaceae</taxon>
        <taxon>Brassiceae</taxon>
        <taxon>Brassica</taxon>
    </lineage>
</organism>
<dbReference type="EMBL" id="HG994368">
    <property type="protein sequence ID" value="CAF1860229.1"/>
    <property type="molecule type" value="Genomic_DNA"/>
</dbReference>
<dbReference type="Proteomes" id="UP001295469">
    <property type="component" value="Chromosome C04"/>
</dbReference>
<evidence type="ECO:0000313" key="1">
    <source>
        <dbReference type="EMBL" id="CAF1860229.1"/>
    </source>
</evidence>